<dbReference type="EMBL" id="SOQX01000001">
    <property type="protein sequence ID" value="TDY03843.1"/>
    <property type="molecule type" value="Genomic_DNA"/>
</dbReference>
<gene>
    <name evidence="2" type="ORF">EDC23_0214</name>
</gene>
<dbReference type="InterPro" id="IPR046524">
    <property type="entry name" value="DUF6701"/>
</dbReference>
<dbReference type="Proteomes" id="UP000294914">
    <property type="component" value="Unassembled WGS sequence"/>
</dbReference>
<protein>
    <recommendedName>
        <fullName evidence="1">DUF6701 domain-containing protein</fullName>
    </recommendedName>
</protein>
<dbReference type="Pfam" id="PF20419">
    <property type="entry name" value="DUF6701"/>
    <property type="match status" value="1"/>
</dbReference>
<keyword evidence="3" id="KW-1185">Reference proteome</keyword>
<comment type="caution">
    <text evidence="2">The sequence shown here is derived from an EMBL/GenBank/DDBJ whole genome shotgun (WGS) entry which is preliminary data.</text>
</comment>
<organism evidence="2 3">
    <name type="scientific">Thiohalophilus thiocyanatoxydans</name>
    <dbReference type="NCBI Taxonomy" id="381308"/>
    <lineage>
        <taxon>Bacteria</taxon>
        <taxon>Pseudomonadati</taxon>
        <taxon>Pseudomonadota</taxon>
        <taxon>Gammaproteobacteria</taxon>
        <taxon>Thiohalomonadales</taxon>
        <taxon>Thiohalophilaceae</taxon>
        <taxon>Thiohalophilus</taxon>
    </lineage>
</organism>
<sequence length="1470" mass="155639">MAGAMAQYPDARAPFGLAGRESRLADTLASLRRGWRKTARIAGALLVGALLLAPAPSANAYPADQCAADRFGSDLNCTANDVAITNMQVIGDMTWCEGGTDIVVDLEVTVNFASPDRNDIGVFISNDGNDPQTTEANGGAASCSVSELPTESPFLDLDGDSCGDGNQSISGGTGSGTFYMTDVTVPCQAMPGSGNDLYVPFVVSWDQDKQGQNVCSDERDPVPRTKSKCNAPDIAQGTIQVGVMPSISKSDDIEYIKSGDSTTYDVTITNDTGDELGGAEFSDPAVSDMSVDSLNCTASGGATCPTGYTIADMQGDGITLPDMPDGGSLTFEIEATLTGDPNDTITNTGYVTMGSHTNSASDTNTIVDEIGISPTSQNKEGAAGNTVTYEYTVNNFTPWEDDISLSAVSSEGWNVLLSDATLTVDSEGSADFTLEVEIPAGASIDDFDTTTITATSGDDPTMTASATAKTTVAELLTLVPDNTAAGGPGQTFSYEHTLQNNFSSSQTISLSTAMTGDCTDWQATIYEADGETVISSVDLDGNGDNTDIVVEVTAPNSAAIGDSCVVTTTGTTSGVSASAKDTTTIKELGLFWDPDYEEESYIYPAGNNVYGKAFGLTDGEDYYFEWYDPAGDLVRTSSTTTVLGTVLPDTYKLPDDATLGTWNVKVWHDTTPDRELHQETDFYVGPDHIEASHSGDTETTDTNVEVDLALHDRFNHAIPEDSNGDLITANPPTTANPLLVTVTVDGSASIVSTSLGNATISGQKVTGLLDDTDGTATMTITNSVAETVNVTPESHEPALYGSPLRDESAAIDFKRPPLDHFRLEYNGQGLTCQPKSITVKACIDTNCNNLYAYDVSVSLSPGGWVGGDNKVLSGGSEEFELRKTTTGTVTLDIDSSSPSPNNTPVCVNTATDNESCDLTFHDSGFLVDVPTQTSCQTSGDLTLSAVRTDDVTQKCVPAFASTTKNLKIWAEYSDPASGTQSVELSHAGNDYSLPDTEPGATNIPIEFNADAEATYNLTYPDAGRLVLKTQYEGSGDDAGLTMLGDSTYVTKPAKLYVHSDDTDADCASGDATCSRLTAAGDSFNMKVRGACADNSLTPNFRLDNIDLTQNLVAPAGGESGSINVTNFNIADEDNGEHLINNQTVSEVGVFTFTASLGSGVDYFGETSIGNTTLNTSDNIGRFSPHHFVVNATEACNDSFTYSGQPFTVTAEARNQGDNPTRNYRDGFVRDPVISNAGDTDNFSNNTLGSSEFTTNDGIGERTDITYTFPDKKTAPLNITELRATDSDGITSDTYTEGEINIRSGRIALDNAYGSELVDLRVPMVAQYYDGDAFVRNEEDICDNGVTISLLNPTDTLEVGDGETRGETCVQDTDDSGDSGAGCAIAADTDIQYTDAPPDAGEYTLYLKAPDDDSSFDPDDPIYGTLTVRADAPAYLQYDWDDDATEEEPAATISFGRYRGDDRVIYWREKF</sequence>
<evidence type="ECO:0000259" key="1">
    <source>
        <dbReference type="Pfam" id="PF20419"/>
    </source>
</evidence>
<reference evidence="2 3" key="1">
    <citation type="submission" date="2019-03" db="EMBL/GenBank/DDBJ databases">
        <title>Genomic Encyclopedia of Type Strains, Phase IV (KMG-IV): sequencing the most valuable type-strain genomes for metagenomic binning, comparative biology and taxonomic classification.</title>
        <authorList>
            <person name="Goeker M."/>
        </authorList>
    </citation>
    <scope>NUCLEOTIDE SEQUENCE [LARGE SCALE GENOMIC DNA]</scope>
    <source>
        <strain evidence="2 3">DSM 16326</strain>
    </source>
</reference>
<evidence type="ECO:0000313" key="2">
    <source>
        <dbReference type="EMBL" id="TDY03843.1"/>
    </source>
</evidence>
<name>A0A4R8J1W6_9GAMM</name>
<proteinExistence type="predicted"/>
<feature type="domain" description="DUF6701" evidence="1">
    <location>
        <begin position="906"/>
        <end position="1469"/>
    </location>
</feature>
<evidence type="ECO:0000313" key="3">
    <source>
        <dbReference type="Proteomes" id="UP000294914"/>
    </source>
</evidence>
<accession>A0A4R8J1W6</accession>